<dbReference type="GO" id="GO:0006654">
    <property type="term" value="P:phosphatidic acid biosynthetic process"/>
    <property type="evidence" value="ECO:0007669"/>
    <property type="project" value="TreeGrafter"/>
</dbReference>
<dbReference type="STRING" id="882083.SacmaDRAFT_0504"/>
<comment type="pathway">
    <text evidence="1">Lipid metabolism.</text>
</comment>
<evidence type="ECO:0000313" key="8">
    <source>
        <dbReference type="Proteomes" id="UP000004926"/>
    </source>
</evidence>
<dbReference type="CDD" id="cd07989">
    <property type="entry name" value="LPLAT_AGPAT-like"/>
    <property type="match status" value="1"/>
</dbReference>
<sequence length="229" mass="24598">MEAMKRCVALGSCLTARGTLDVRAHRVLRALEVTLESDTDRLSAADGRGTLVVANHVSWLDIVGLLAVEPVSMLAKREVSNWPWLGRLARDSGTLFVDRWALRTLPGLVATIAARLRQGHTVAVFPEATTWCSAPGGRFRHAVFQAALDAGAPVRPVTLEYLQDGEPSTVAAFVGEDSLARSLRRVCGARALRLRVRAHGLLEPEGDRAGLAARARDAVLAAEPACSSY</sequence>
<dbReference type="Pfam" id="PF01553">
    <property type="entry name" value="Acyltransferase"/>
    <property type="match status" value="1"/>
</dbReference>
<accession>H5X3D8</accession>
<dbReference type="PANTHER" id="PTHR10434:SF64">
    <property type="entry name" value="1-ACYL-SN-GLYCEROL-3-PHOSPHATE ACYLTRANSFERASE-RELATED"/>
    <property type="match status" value="1"/>
</dbReference>
<dbReference type="AlphaFoldDB" id="H5X3D8"/>
<dbReference type="GO" id="GO:0003841">
    <property type="term" value="F:1-acylglycerol-3-phosphate O-acyltransferase activity"/>
    <property type="evidence" value="ECO:0007669"/>
    <property type="project" value="TreeGrafter"/>
</dbReference>
<dbReference type="SMART" id="SM00563">
    <property type="entry name" value="PlsC"/>
    <property type="match status" value="1"/>
</dbReference>
<name>H5X3D8_9PSEU</name>
<feature type="domain" description="Phospholipid/glycerol acyltransferase" evidence="6">
    <location>
        <begin position="50"/>
        <end position="162"/>
    </location>
</feature>
<evidence type="ECO:0000256" key="5">
    <source>
        <dbReference type="ARBA" id="ARBA00023315"/>
    </source>
</evidence>
<evidence type="ECO:0000256" key="3">
    <source>
        <dbReference type="ARBA" id="ARBA00022679"/>
    </source>
</evidence>
<gene>
    <name evidence="7" type="ORF">SacmaDRAFT_0504</name>
</gene>
<keyword evidence="2" id="KW-0444">Lipid biosynthesis</keyword>
<dbReference type="PANTHER" id="PTHR10434">
    <property type="entry name" value="1-ACYL-SN-GLYCEROL-3-PHOSPHATE ACYLTRANSFERASE"/>
    <property type="match status" value="1"/>
</dbReference>
<organism evidence="7 8">
    <name type="scientific">Saccharomonospora marina XMU15</name>
    <dbReference type="NCBI Taxonomy" id="882083"/>
    <lineage>
        <taxon>Bacteria</taxon>
        <taxon>Bacillati</taxon>
        <taxon>Actinomycetota</taxon>
        <taxon>Actinomycetes</taxon>
        <taxon>Pseudonocardiales</taxon>
        <taxon>Pseudonocardiaceae</taxon>
        <taxon>Saccharomonospora</taxon>
    </lineage>
</organism>
<dbReference type="InterPro" id="IPR002123">
    <property type="entry name" value="Plipid/glycerol_acylTrfase"/>
</dbReference>
<dbReference type="eggNOG" id="COG0204">
    <property type="taxonomic scope" value="Bacteria"/>
</dbReference>
<dbReference type="HOGENOM" id="CLU_027938_0_1_11"/>
<protein>
    <submittedName>
        <fullName evidence="7">1-acyl-sn-glycerol-3-phosphate acyltransferase</fullName>
    </submittedName>
</protein>
<keyword evidence="3 7" id="KW-0808">Transferase</keyword>
<evidence type="ECO:0000313" key="7">
    <source>
        <dbReference type="EMBL" id="EHR48805.1"/>
    </source>
</evidence>
<evidence type="ECO:0000256" key="4">
    <source>
        <dbReference type="ARBA" id="ARBA00023098"/>
    </source>
</evidence>
<dbReference type="EMBL" id="CM001439">
    <property type="protein sequence ID" value="EHR48805.1"/>
    <property type="molecule type" value="Genomic_DNA"/>
</dbReference>
<evidence type="ECO:0000256" key="1">
    <source>
        <dbReference type="ARBA" id="ARBA00005189"/>
    </source>
</evidence>
<dbReference type="Proteomes" id="UP000004926">
    <property type="component" value="Chromosome"/>
</dbReference>
<evidence type="ECO:0000259" key="6">
    <source>
        <dbReference type="SMART" id="SM00563"/>
    </source>
</evidence>
<keyword evidence="8" id="KW-1185">Reference proteome</keyword>
<evidence type="ECO:0000256" key="2">
    <source>
        <dbReference type="ARBA" id="ARBA00022516"/>
    </source>
</evidence>
<dbReference type="SUPFAM" id="SSF69593">
    <property type="entry name" value="Glycerol-3-phosphate (1)-acyltransferase"/>
    <property type="match status" value="1"/>
</dbReference>
<proteinExistence type="predicted"/>
<keyword evidence="5 7" id="KW-0012">Acyltransferase</keyword>
<keyword evidence="4" id="KW-0443">Lipid metabolism</keyword>
<reference evidence="7 8" key="1">
    <citation type="journal article" date="2012" name="Stand. Genomic Sci.">
        <title>Genome sequence of the ocean sediment bacterium Saccharomonospora marina type strain (XMU15(T)).</title>
        <authorList>
            <person name="Klenk H.P."/>
            <person name="Lu M."/>
            <person name="Lucas S."/>
            <person name="Lapidus A."/>
            <person name="Copeland A."/>
            <person name="Pitluck S."/>
            <person name="Goodwin L.A."/>
            <person name="Han C."/>
            <person name="Tapia R."/>
            <person name="Brambilla E.M."/>
            <person name="Potter G."/>
            <person name="Land M."/>
            <person name="Ivanova N."/>
            <person name="Rohde M."/>
            <person name="Goker M."/>
            <person name="Detter J.C."/>
            <person name="Li W.J."/>
            <person name="Kyrpides N.C."/>
            <person name="Woyke T."/>
        </authorList>
    </citation>
    <scope>NUCLEOTIDE SEQUENCE [LARGE SCALE GENOMIC DNA]</scope>
    <source>
        <strain evidence="7 8">XMU15</strain>
    </source>
</reference>